<dbReference type="EMBL" id="VDLU01000004">
    <property type="protein sequence ID" value="TNJ26774.1"/>
    <property type="molecule type" value="Genomic_DNA"/>
</dbReference>
<proteinExistence type="predicted"/>
<protein>
    <submittedName>
        <fullName evidence="1">Uncharacterized protein</fullName>
    </submittedName>
</protein>
<keyword evidence="2" id="KW-1185">Reference proteome</keyword>
<organism evidence="1 2">
    <name type="scientific">Giardia muris</name>
    <dbReference type="NCBI Taxonomy" id="5742"/>
    <lineage>
        <taxon>Eukaryota</taxon>
        <taxon>Metamonada</taxon>
        <taxon>Diplomonadida</taxon>
        <taxon>Hexamitidae</taxon>
        <taxon>Giardiinae</taxon>
        <taxon>Giardia</taxon>
    </lineage>
</organism>
<dbReference type="AlphaFoldDB" id="A0A4Z1SM66"/>
<dbReference type="Proteomes" id="UP000315496">
    <property type="component" value="Chromosome 4"/>
</dbReference>
<evidence type="ECO:0000313" key="1">
    <source>
        <dbReference type="EMBL" id="TNJ26774.1"/>
    </source>
</evidence>
<accession>A0A4Z1SM66</accession>
<name>A0A4Z1SM66_GIAMU</name>
<reference evidence="1 2" key="1">
    <citation type="submission" date="2019-05" db="EMBL/GenBank/DDBJ databases">
        <title>The compact genome of Giardia muris reveals important steps in the evolution of intestinal protozoan parasites.</title>
        <authorList>
            <person name="Xu F."/>
            <person name="Jimenez-Gonzalez A."/>
            <person name="Einarsson E."/>
            <person name="Astvaldsson A."/>
            <person name="Peirasmaki D."/>
            <person name="Eckmann L."/>
            <person name="Andersson J.O."/>
            <person name="Svard S.G."/>
            <person name="Jerlstrom-Hultqvist J."/>
        </authorList>
    </citation>
    <scope>NUCLEOTIDE SEQUENCE [LARGE SCALE GENOMIC DNA]</scope>
    <source>
        <strain evidence="1 2">Roberts-Thomson</strain>
    </source>
</reference>
<sequence length="190" mass="21991">MARRNGILGFLDRFLVIFLERGTELGRLRRDSHFAGIHRTVMTGIRRHLGYRFAPEPFTSDFVFASFFLFNVLVKLSGTPGWNPGQLSRDLNTIAADRDAVKRFTMLSAKQHAVQVKVEAEEDSRYYAQLRSLHRPEVLLRRIETVRTAITRSAEQDSNRTPTITDVFEEAPELLLEPWEEFPPFDYMCV</sequence>
<gene>
    <name evidence="1" type="ORF">GMRT_10157</name>
</gene>
<comment type="caution">
    <text evidence="1">The sequence shown here is derived from an EMBL/GenBank/DDBJ whole genome shotgun (WGS) entry which is preliminary data.</text>
</comment>
<dbReference type="VEuPathDB" id="GiardiaDB:GMRT_10157"/>
<evidence type="ECO:0000313" key="2">
    <source>
        <dbReference type="Proteomes" id="UP000315496"/>
    </source>
</evidence>